<protein>
    <recommendedName>
        <fullName evidence="3">F-box domain-containing protein</fullName>
    </recommendedName>
</protein>
<dbReference type="EMBL" id="JAVRRG010000053">
    <property type="protein sequence ID" value="KAK5092762.1"/>
    <property type="molecule type" value="Genomic_DNA"/>
</dbReference>
<comment type="caution">
    <text evidence="1">The sequence shown here is derived from an EMBL/GenBank/DDBJ whole genome shotgun (WGS) entry which is preliminary data.</text>
</comment>
<dbReference type="Proteomes" id="UP001345013">
    <property type="component" value="Unassembled WGS sequence"/>
</dbReference>
<sequence length="378" mass="43818">MVLHRIVLLPTTEGLHLDDTLMPDSVDTVWRKVRVNQDDFSSALYGKSQITLLKLAVEVQLRIVDQFDLAQPVDVEALKSLSRTCKQLHFIVQDNVRLAKSFKNQLHYEKKILTNFKWRALGDAAGYSRYADYCRYLVRNVVGPMVRPCPEAYDIPLNGWDQLLSVALLVRAKLMGFGLDKPSTQLHRDQRDFLCLRYQDPEKTTVAERTNKLTSVERLTLLYGTLLWQQTYAYLTQPTSVQRTEMTGSLGGSSTWVFSLESAFVMEGPLFLLRMWYGWQPNFQAVGWLDQLTMYNLAKERFNYWCKWRSDGAASPMWFLIVRRAKHDIHTWKDELSLKKPTPFTEVGLEKEAAQTLLECLEVWCALDILDLPWFNFG</sequence>
<proteinExistence type="predicted"/>
<evidence type="ECO:0000313" key="1">
    <source>
        <dbReference type="EMBL" id="KAK5092762.1"/>
    </source>
</evidence>
<evidence type="ECO:0008006" key="3">
    <source>
        <dbReference type="Google" id="ProtNLM"/>
    </source>
</evidence>
<accession>A0ABR0KB07</accession>
<reference evidence="1 2" key="1">
    <citation type="submission" date="2023-08" db="EMBL/GenBank/DDBJ databases">
        <title>Black Yeasts Isolated from many extreme environments.</title>
        <authorList>
            <person name="Coleine C."/>
            <person name="Stajich J.E."/>
            <person name="Selbmann L."/>
        </authorList>
    </citation>
    <scope>NUCLEOTIDE SEQUENCE [LARGE SCALE GENOMIC DNA]</scope>
    <source>
        <strain evidence="1 2">CCFEE 5885</strain>
    </source>
</reference>
<keyword evidence="2" id="KW-1185">Reference proteome</keyword>
<organism evidence="1 2">
    <name type="scientific">Lithohypha guttulata</name>
    <dbReference type="NCBI Taxonomy" id="1690604"/>
    <lineage>
        <taxon>Eukaryota</taxon>
        <taxon>Fungi</taxon>
        <taxon>Dikarya</taxon>
        <taxon>Ascomycota</taxon>
        <taxon>Pezizomycotina</taxon>
        <taxon>Eurotiomycetes</taxon>
        <taxon>Chaetothyriomycetidae</taxon>
        <taxon>Chaetothyriales</taxon>
        <taxon>Trichomeriaceae</taxon>
        <taxon>Lithohypha</taxon>
    </lineage>
</organism>
<name>A0ABR0KB07_9EURO</name>
<evidence type="ECO:0000313" key="2">
    <source>
        <dbReference type="Proteomes" id="UP001345013"/>
    </source>
</evidence>
<gene>
    <name evidence="1" type="ORF">LTR24_004954</name>
</gene>